<organism evidence="1 2">
    <name type="scientific">Thermoclostridium caenicola</name>
    <dbReference type="NCBI Taxonomy" id="659425"/>
    <lineage>
        <taxon>Bacteria</taxon>
        <taxon>Bacillati</taxon>
        <taxon>Bacillota</taxon>
        <taxon>Clostridia</taxon>
        <taxon>Eubacteriales</taxon>
        <taxon>Oscillospiraceae</taxon>
        <taxon>Thermoclostridium</taxon>
    </lineage>
</organism>
<gene>
    <name evidence="1" type="ORF">SAMN05444373_100811</name>
</gene>
<proteinExistence type="predicted"/>
<sequence>MKINHVSIKGYEETHGGMKLCLRAELDSEPPRFWSRLFRRTWLSREPGGSSAQIRFSGNDILFYLPNAEDLTVTLDALKSTLMEVERQLR</sequence>
<dbReference type="AlphaFoldDB" id="A0A1M6DK20"/>
<keyword evidence="2" id="KW-1185">Reference proteome</keyword>
<reference evidence="1 2" key="1">
    <citation type="submission" date="2016-11" db="EMBL/GenBank/DDBJ databases">
        <authorList>
            <person name="Varghese N."/>
            <person name="Submissions S."/>
        </authorList>
    </citation>
    <scope>NUCLEOTIDE SEQUENCE [LARGE SCALE GENOMIC DNA]</scope>
    <source>
        <strain evidence="1 2">DSM 19027</strain>
    </source>
</reference>
<name>A0A1M6DK20_9FIRM</name>
<dbReference type="Proteomes" id="UP000324781">
    <property type="component" value="Unassembled WGS sequence"/>
</dbReference>
<protein>
    <submittedName>
        <fullName evidence="1">Uncharacterized protein</fullName>
    </submittedName>
</protein>
<dbReference type="EMBL" id="FQZP01000008">
    <property type="protein sequence ID" value="SHI73697.1"/>
    <property type="molecule type" value="Genomic_DNA"/>
</dbReference>
<dbReference type="RefSeq" id="WP_149678051.1">
    <property type="nucleotide sequence ID" value="NZ_FQZP01000008.1"/>
</dbReference>
<accession>A0A1M6DK20</accession>
<evidence type="ECO:0000313" key="1">
    <source>
        <dbReference type="EMBL" id="SHI73697.1"/>
    </source>
</evidence>
<evidence type="ECO:0000313" key="2">
    <source>
        <dbReference type="Proteomes" id="UP000324781"/>
    </source>
</evidence>